<dbReference type="Gene3D" id="3.30.40.10">
    <property type="entry name" value="Zinc/RING finger domain, C3HC4 (zinc finger)"/>
    <property type="match status" value="1"/>
</dbReference>
<dbReference type="InterPro" id="IPR036885">
    <property type="entry name" value="SWIB_MDM2_dom_sf"/>
</dbReference>
<name>A0AA38WHH8_9ASTR</name>
<keyword evidence="7" id="KW-1185">Reference proteome</keyword>
<feature type="domain" description="Plus3" evidence="5">
    <location>
        <begin position="360"/>
        <end position="484"/>
    </location>
</feature>
<organism evidence="6 7">
    <name type="scientific">Centaurea solstitialis</name>
    <name type="common">yellow star-thistle</name>
    <dbReference type="NCBI Taxonomy" id="347529"/>
    <lineage>
        <taxon>Eukaryota</taxon>
        <taxon>Viridiplantae</taxon>
        <taxon>Streptophyta</taxon>
        <taxon>Embryophyta</taxon>
        <taxon>Tracheophyta</taxon>
        <taxon>Spermatophyta</taxon>
        <taxon>Magnoliopsida</taxon>
        <taxon>eudicotyledons</taxon>
        <taxon>Gunneridae</taxon>
        <taxon>Pentapetalae</taxon>
        <taxon>asterids</taxon>
        <taxon>campanulids</taxon>
        <taxon>Asterales</taxon>
        <taxon>Asteraceae</taxon>
        <taxon>Carduoideae</taxon>
        <taxon>Cardueae</taxon>
        <taxon>Centaureinae</taxon>
        <taxon>Centaurea</taxon>
    </lineage>
</organism>
<dbReference type="PANTHER" id="PTHR46851">
    <property type="entry name" value="OS01G0884500 PROTEIN"/>
    <property type="match status" value="1"/>
</dbReference>
<dbReference type="Gene3D" id="3.90.70.200">
    <property type="entry name" value="Plus-3 domain"/>
    <property type="match status" value="1"/>
</dbReference>
<dbReference type="SUPFAM" id="SSF47592">
    <property type="entry name" value="SWIB/MDM2 domain"/>
    <property type="match status" value="1"/>
</dbReference>
<sequence>MKKRGRKALKKEDYSEEWCFVCKDGGDMIICDHKDCFKSYHPECVELDDSSAKAKSRFICGLHKCESCRRTSDVHCYCCPKGVCRRCIKSADFVHVHGKKGFCEYCLKLTLLVEEKKDVDSDGETIDFNNRETYETLYKEYWEIINATEKLTLEALISAKNQLKSGKNYDSDKYEDSDEYQFSDYEENDDMEEPHDSGKKKKRSKPEPSEKKVKAKSTPKSKKNEFTGWGSTRLMQFLTNVGKDSVHALSQRELEKIIKGYAKDKDLIQKNKVVECDVWLQTIFGRKTVKLNRIYDLLETHLAENQVSSDEEDEIDYDSDEINEVDEVLVVNPRKKKNNGDKIAEKKGVVLDPVVFHFAAIVPENIRLVYLRRSLVQKLEKEPDSFESKVIGTFVRVKEDLNGCFSKSYQLMQVTGVKSLVGENGNTFVLQALETEICITSLSDDEFSEEECQDLKKKVKSGILKKLTLVRLRINYSNCFLLRTVVYIVNVSFGIKIAVEVVLLLSWITILLKDCGVVELEEKAKSLHKDIVTHYLERRQFLQNPTNQTKLLEKVPTVVPDIEEDGPVEDDKKDSPKSSLTHTSSGNFKDNAEESKHEVPASEKYAMAMKLQKFFGSMEVQHNPKKPSVVKNPTQLFESVDTISKEEVEDTESSQWFITSPHGEKVGPVSLSVLKNWSQTQAASETMIYKSSQSDEKARPLNVVLRLAFPRK</sequence>
<evidence type="ECO:0000313" key="6">
    <source>
        <dbReference type="EMBL" id="KAJ9552455.1"/>
    </source>
</evidence>
<dbReference type="Proteomes" id="UP001172457">
    <property type="component" value="Chromosome 4"/>
</dbReference>
<dbReference type="SMART" id="SM00719">
    <property type="entry name" value="Plus3"/>
    <property type="match status" value="1"/>
</dbReference>
<feature type="region of interest" description="Disordered" evidence="4">
    <location>
        <begin position="562"/>
        <end position="600"/>
    </location>
</feature>
<accession>A0AA38WHH8</accession>
<protein>
    <recommendedName>
        <fullName evidence="5">Plus3 domain-containing protein</fullName>
    </recommendedName>
</protein>
<dbReference type="InterPro" id="IPR004343">
    <property type="entry name" value="Plus-3_dom"/>
</dbReference>
<keyword evidence="3" id="KW-0862">Zinc</keyword>
<dbReference type="SMART" id="SM00249">
    <property type="entry name" value="PHD"/>
    <property type="match status" value="1"/>
</dbReference>
<dbReference type="SUPFAM" id="SSF57903">
    <property type="entry name" value="FYVE/PHD zinc finger"/>
    <property type="match status" value="1"/>
</dbReference>
<dbReference type="Pfam" id="PF03126">
    <property type="entry name" value="Plus-3"/>
    <property type="match status" value="1"/>
</dbReference>
<dbReference type="PROSITE" id="PS51360">
    <property type="entry name" value="PLUS3"/>
    <property type="match status" value="1"/>
</dbReference>
<dbReference type="InterPro" id="IPR011011">
    <property type="entry name" value="Znf_FYVE_PHD"/>
</dbReference>
<evidence type="ECO:0000256" key="1">
    <source>
        <dbReference type="ARBA" id="ARBA00022723"/>
    </source>
</evidence>
<dbReference type="InterPro" id="IPR045894">
    <property type="entry name" value="At5g08430-like"/>
</dbReference>
<keyword evidence="2" id="KW-0863">Zinc-finger</keyword>
<proteinExistence type="predicted"/>
<dbReference type="Gene3D" id="1.10.245.10">
    <property type="entry name" value="SWIB/MDM2 domain"/>
    <property type="match status" value="1"/>
</dbReference>
<dbReference type="PANTHER" id="PTHR46851:SF22">
    <property type="entry name" value="ZINC ION BINDING _ DNA BINDING PROTEIN"/>
    <property type="match status" value="1"/>
</dbReference>
<feature type="region of interest" description="Disordered" evidence="4">
    <location>
        <begin position="181"/>
        <end position="227"/>
    </location>
</feature>
<dbReference type="GO" id="GO:0003677">
    <property type="term" value="F:DNA binding"/>
    <property type="evidence" value="ECO:0007669"/>
    <property type="project" value="InterPro"/>
</dbReference>
<dbReference type="InterPro" id="IPR035445">
    <property type="entry name" value="GYF-like_dom_sf"/>
</dbReference>
<evidence type="ECO:0000256" key="4">
    <source>
        <dbReference type="SAM" id="MobiDB-lite"/>
    </source>
</evidence>
<feature type="compositionally biased region" description="Basic and acidic residues" evidence="4">
    <location>
        <begin position="590"/>
        <end position="600"/>
    </location>
</feature>
<dbReference type="InterPro" id="IPR013083">
    <property type="entry name" value="Znf_RING/FYVE/PHD"/>
</dbReference>
<dbReference type="AlphaFoldDB" id="A0AA38WHH8"/>
<feature type="compositionally biased region" description="Acidic residues" evidence="4">
    <location>
        <begin position="181"/>
        <end position="193"/>
    </location>
</feature>
<reference evidence="6" key="1">
    <citation type="submission" date="2023-03" db="EMBL/GenBank/DDBJ databases">
        <title>Chromosome-scale reference genome and RAD-based genetic map of yellow starthistle (Centaurea solstitialis) reveal putative structural variation and QTLs associated with invader traits.</title>
        <authorList>
            <person name="Reatini B."/>
            <person name="Cang F.A."/>
            <person name="Jiang Q."/>
            <person name="Mckibben M.T.W."/>
            <person name="Barker M.S."/>
            <person name="Rieseberg L.H."/>
            <person name="Dlugosch K.M."/>
        </authorList>
    </citation>
    <scope>NUCLEOTIDE SEQUENCE</scope>
    <source>
        <strain evidence="6">CAN-66</strain>
        <tissue evidence="6">Leaf</tissue>
    </source>
</reference>
<dbReference type="Gene3D" id="3.30.1490.40">
    <property type="match status" value="1"/>
</dbReference>
<dbReference type="InterPro" id="IPR036128">
    <property type="entry name" value="Plus3-like_sf"/>
</dbReference>
<dbReference type="InterPro" id="IPR055198">
    <property type="entry name" value="NSD_PHD"/>
</dbReference>
<evidence type="ECO:0000256" key="2">
    <source>
        <dbReference type="ARBA" id="ARBA00022771"/>
    </source>
</evidence>
<feature type="compositionally biased region" description="Polar residues" evidence="4">
    <location>
        <begin position="577"/>
        <end position="588"/>
    </location>
</feature>
<dbReference type="InterPro" id="IPR001965">
    <property type="entry name" value="Znf_PHD"/>
</dbReference>
<dbReference type="GO" id="GO:0008270">
    <property type="term" value="F:zinc ion binding"/>
    <property type="evidence" value="ECO:0007669"/>
    <property type="project" value="UniProtKB-KW"/>
</dbReference>
<dbReference type="EMBL" id="JARYMX010000004">
    <property type="protein sequence ID" value="KAJ9552455.1"/>
    <property type="molecule type" value="Genomic_DNA"/>
</dbReference>
<dbReference type="SUPFAM" id="SSF159042">
    <property type="entry name" value="Plus3-like"/>
    <property type="match status" value="1"/>
</dbReference>
<dbReference type="Pfam" id="PF22908">
    <property type="entry name" value="PHD_NSD"/>
    <property type="match status" value="1"/>
</dbReference>
<comment type="caution">
    <text evidence="6">The sequence shown here is derived from an EMBL/GenBank/DDBJ whole genome shotgun (WGS) entry which is preliminary data.</text>
</comment>
<gene>
    <name evidence="6" type="ORF">OSB04_016500</name>
</gene>
<keyword evidence="1" id="KW-0479">Metal-binding</keyword>
<dbReference type="CDD" id="cd15568">
    <property type="entry name" value="PHD5_NSD"/>
    <property type="match status" value="1"/>
</dbReference>
<evidence type="ECO:0000256" key="3">
    <source>
        <dbReference type="ARBA" id="ARBA00022833"/>
    </source>
</evidence>
<evidence type="ECO:0000259" key="5">
    <source>
        <dbReference type="PROSITE" id="PS51360"/>
    </source>
</evidence>
<evidence type="ECO:0000313" key="7">
    <source>
        <dbReference type="Proteomes" id="UP001172457"/>
    </source>
</evidence>